<comment type="caution">
    <text evidence="1">The sequence shown here is derived from an EMBL/GenBank/DDBJ whole genome shotgun (WGS) entry which is preliminary data.</text>
</comment>
<dbReference type="AlphaFoldDB" id="X1AFH2"/>
<name>X1AFH2_9ZZZZ</name>
<reference evidence="1" key="1">
    <citation type="journal article" date="2014" name="Front. Microbiol.">
        <title>High frequency of phylogenetically diverse reductive dehalogenase-homologous genes in deep subseafloor sedimentary metagenomes.</title>
        <authorList>
            <person name="Kawai M."/>
            <person name="Futagami T."/>
            <person name="Toyoda A."/>
            <person name="Takaki Y."/>
            <person name="Nishi S."/>
            <person name="Hori S."/>
            <person name="Arai W."/>
            <person name="Tsubouchi T."/>
            <person name="Morono Y."/>
            <person name="Uchiyama I."/>
            <person name="Ito T."/>
            <person name="Fujiyama A."/>
            <person name="Inagaki F."/>
            <person name="Takami H."/>
        </authorList>
    </citation>
    <scope>NUCLEOTIDE SEQUENCE</scope>
    <source>
        <strain evidence="1">Expedition CK06-06</strain>
    </source>
</reference>
<dbReference type="EMBL" id="BART01016407">
    <property type="protein sequence ID" value="GAG81315.1"/>
    <property type="molecule type" value="Genomic_DNA"/>
</dbReference>
<accession>X1AFH2</accession>
<feature type="non-terminal residue" evidence="1">
    <location>
        <position position="60"/>
    </location>
</feature>
<organism evidence="1">
    <name type="scientific">marine sediment metagenome</name>
    <dbReference type="NCBI Taxonomy" id="412755"/>
    <lineage>
        <taxon>unclassified sequences</taxon>
        <taxon>metagenomes</taxon>
        <taxon>ecological metagenomes</taxon>
    </lineage>
</organism>
<proteinExistence type="predicted"/>
<gene>
    <name evidence="1" type="ORF">S01H4_31561</name>
</gene>
<sequence>MARWKDAKDGSDEERKLYSLQTYHIVISYESEDLERAGDVEAIRKKAYRTAKAHGVFGGC</sequence>
<protein>
    <submittedName>
        <fullName evidence="1">Uncharacterized protein</fullName>
    </submittedName>
</protein>
<evidence type="ECO:0000313" key="1">
    <source>
        <dbReference type="EMBL" id="GAG81315.1"/>
    </source>
</evidence>